<dbReference type="PANTHER" id="PTHR30158:SF3">
    <property type="entry name" value="MULTIDRUG EFFLUX PUMP SUBUNIT ACRA-RELATED"/>
    <property type="match status" value="1"/>
</dbReference>
<feature type="domain" description="Multidrug resistance protein MdtA-like alpha-helical hairpin" evidence="3">
    <location>
        <begin position="71"/>
        <end position="140"/>
    </location>
</feature>
<reference evidence="7 8" key="1">
    <citation type="submission" date="2018-05" db="EMBL/GenBank/DDBJ databases">
        <title>Genomic Encyclopedia of Type Strains, Phase IV (KMG-IV): sequencing the most valuable type-strain genomes for metagenomic binning, comparative biology and taxonomic classification.</title>
        <authorList>
            <person name="Goeker M."/>
        </authorList>
    </citation>
    <scope>NUCLEOTIDE SEQUENCE [LARGE SCALE GENOMIC DNA]</scope>
    <source>
        <strain evidence="7 8">DSM 29661</strain>
    </source>
</reference>
<dbReference type="InterPro" id="IPR058627">
    <property type="entry name" value="MdtA-like_C"/>
</dbReference>
<dbReference type="Gene3D" id="2.40.420.20">
    <property type="match status" value="1"/>
</dbReference>
<dbReference type="GO" id="GO:0046677">
    <property type="term" value="P:response to antibiotic"/>
    <property type="evidence" value="ECO:0007669"/>
    <property type="project" value="TreeGrafter"/>
</dbReference>
<dbReference type="Pfam" id="PF25967">
    <property type="entry name" value="RND-MFP_C"/>
    <property type="match status" value="1"/>
</dbReference>
<dbReference type="Pfam" id="PF25876">
    <property type="entry name" value="HH_MFP_RND"/>
    <property type="match status" value="1"/>
</dbReference>
<comment type="caution">
    <text evidence="7">The sequence shown here is derived from an EMBL/GenBank/DDBJ whole genome shotgun (WGS) entry which is preliminary data.</text>
</comment>
<dbReference type="EMBL" id="QJKI01000012">
    <property type="protein sequence ID" value="PXX78329.1"/>
    <property type="molecule type" value="Genomic_DNA"/>
</dbReference>
<dbReference type="FunFam" id="2.40.420.20:FF:000001">
    <property type="entry name" value="Efflux RND transporter periplasmic adaptor subunit"/>
    <property type="match status" value="1"/>
</dbReference>
<keyword evidence="8" id="KW-1185">Reference proteome</keyword>
<sequence>MPPPEVTVVTVKPADVPLPLEYVGQTAGSREVEVRARVSGILLKRLYAEGRPVKAGDALYQIDPEQAKAALDQARGALEVEQAKLIRAKQDQARILPLFAENAVSQKDRDEAVANFESAQASVAAARARVREAQINMDYTRVTAPISGMTSKEVRSEGSLVSPSGDASLLTKISQLDPMYVNFSMSDNELLRLRTWQAQGRFEPPEGERYTVEVKLSDGSMFPTAGRLNFTDNLIDPSTGAIRSRAEFANPDGVLLPGQFVRVYLKGGKLKNAMLIPQRAVLSTQQGKLVFVANAQNKAEPRPVELGDEVKNEVIVVRGLQAGDRVIVDGNIKARPGAPVKVVDPTAAGKPAAAPAKGA</sequence>
<dbReference type="Gene3D" id="1.10.287.470">
    <property type="entry name" value="Helix hairpin bin"/>
    <property type="match status" value="1"/>
</dbReference>
<proteinExistence type="inferred from homology"/>
<evidence type="ECO:0000259" key="6">
    <source>
        <dbReference type="Pfam" id="PF25967"/>
    </source>
</evidence>
<dbReference type="PANTHER" id="PTHR30158">
    <property type="entry name" value="ACRA/E-RELATED COMPONENT OF DRUG EFFLUX TRANSPORTER"/>
    <property type="match status" value="1"/>
</dbReference>
<evidence type="ECO:0000313" key="8">
    <source>
        <dbReference type="Proteomes" id="UP000247555"/>
    </source>
</evidence>
<dbReference type="Gene3D" id="2.40.50.100">
    <property type="match status" value="1"/>
</dbReference>
<feature type="domain" description="Multidrug resistance protein MdtA-like barrel-sandwich hybrid" evidence="4">
    <location>
        <begin position="30"/>
        <end position="169"/>
    </location>
</feature>
<dbReference type="InterPro" id="IPR058625">
    <property type="entry name" value="MdtA-like_BSH"/>
</dbReference>
<evidence type="ECO:0000259" key="5">
    <source>
        <dbReference type="Pfam" id="PF25944"/>
    </source>
</evidence>
<comment type="similarity">
    <text evidence="2">Belongs to the membrane fusion protein (MFP) (TC 8.A.1) family.</text>
</comment>
<evidence type="ECO:0000256" key="2">
    <source>
        <dbReference type="ARBA" id="ARBA00009477"/>
    </source>
</evidence>
<dbReference type="InterPro" id="IPR058624">
    <property type="entry name" value="MdtA-like_HH"/>
</dbReference>
<gene>
    <name evidence="7" type="ORF">DFR34_11248</name>
</gene>
<dbReference type="Pfam" id="PF25917">
    <property type="entry name" value="BSH_RND"/>
    <property type="match status" value="1"/>
</dbReference>
<evidence type="ECO:0000256" key="1">
    <source>
        <dbReference type="ARBA" id="ARBA00004196"/>
    </source>
</evidence>
<dbReference type="InterPro" id="IPR006143">
    <property type="entry name" value="RND_pump_MFP"/>
</dbReference>
<feature type="domain" description="Multidrug resistance protein MdtA-like beta-barrel" evidence="5">
    <location>
        <begin position="178"/>
        <end position="267"/>
    </location>
</feature>
<dbReference type="SUPFAM" id="SSF111369">
    <property type="entry name" value="HlyD-like secretion proteins"/>
    <property type="match status" value="1"/>
</dbReference>
<accession>A0A318KKL3</accession>
<organism evidence="7 8">
    <name type="scientific">Rivihabitans pingtungensis</name>
    <dbReference type="NCBI Taxonomy" id="1054498"/>
    <lineage>
        <taxon>Bacteria</taxon>
        <taxon>Pseudomonadati</taxon>
        <taxon>Pseudomonadota</taxon>
        <taxon>Betaproteobacteria</taxon>
        <taxon>Neisseriales</taxon>
        <taxon>Aquaspirillaceae</taxon>
        <taxon>Rivihabitans</taxon>
    </lineage>
</organism>
<name>A0A318KKL3_9NEIS</name>
<dbReference type="NCBIfam" id="TIGR01730">
    <property type="entry name" value="RND_mfp"/>
    <property type="match status" value="1"/>
</dbReference>
<protein>
    <submittedName>
        <fullName evidence="7">Membrane fusion protein (Multidrug efflux system)</fullName>
    </submittedName>
</protein>
<dbReference type="Proteomes" id="UP000247555">
    <property type="component" value="Unassembled WGS sequence"/>
</dbReference>
<dbReference type="Pfam" id="PF25944">
    <property type="entry name" value="Beta-barrel_RND"/>
    <property type="match status" value="1"/>
</dbReference>
<comment type="subcellular location">
    <subcellularLocation>
        <location evidence="1">Cell envelope</location>
    </subcellularLocation>
</comment>
<dbReference type="GO" id="GO:0005886">
    <property type="term" value="C:plasma membrane"/>
    <property type="evidence" value="ECO:0007669"/>
    <property type="project" value="UniProtKB-SubCell"/>
</dbReference>
<dbReference type="InterPro" id="IPR058626">
    <property type="entry name" value="MdtA-like_b-barrel"/>
</dbReference>
<evidence type="ECO:0000313" key="7">
    <source>
        <dbReference type="EMBL" id="PXX78329.1"/>
    </source>
</evidence>
<evidence type="ECO:0000259" key="3">
    <source>
        <dbReference type="Pfam" id="PF25876"/>
    </source>
</evidence>
<feature type="domain" description="Multidrug resistance protein MdtA-like C-terminal permuted SH3" evidence="6">
    <location>
        <begin position="272"/>
        <end position="330"/>
    </location>
</feature>
<evidence type="ECO:0000259" key="4">
    <source>
        <dbReference type="Pfam" id="PF25917"/>
    </source>
</evidence>
<dbReference type="GO" id="GO:0022857">
    <property type="term" value="F:transmembrane transporter activity"/>
    <property type="evidence" value="ECO:0007669"/>
    <property type="project" value="InterPro"/>
</dbReference>
<dbReference type="AlphaFoldDB" id="A0A318KKL3"/>
<dbReference type="Gene3D" id="2.40.30.170">
    <property type="match status" value="1"/>
</dbReference>